<dbReference type="HAMAP" id="MF_01867">
    <property type="entry name" value="BshC"/>
    <property type="match status" value="1"/>
</dbReference>
<accession>A0ABS1TNG5</accession>
<evidence type="ECO:0000259" key="3">
    <source>
        <dbReference type="Pfam" id="PF10079"/>
    </source>
</evidence>
<dbReference type="Proteomes" id="UP000623967">
    <property type="component" value="Unassembled WGS sequence"/>
</dbReference>
<evidence type="ECO:0000313" key="6">
    <source>
        <dbReference type="Proteomes" id="UP000623967"/>
    </source>
</evidence>
<dbReference type="PIRSF" id="PIRSF012535">
    <property type="entry name" value="UCP012535"/>
    <property type="match status" value="1"/>
</dbReference>
<dbReference type="InterPro" id="IPR011199">
    <property type="entry name" value="Bacillithiol_biosynth_BshC"/>
</dbReference>
<dbReference type="EMBL" id="JAESWB010000168">
    <property type="protein sequence ID" value="MBL4952579.1"/>
    <property type="molecule type" value="Genomic_DNA"/>
</dbReference>
<evidence type="ECO:0000256" key="2">
    <source>
        <dbReference type="HAMAP-Rule" id="MF_01867"/>
    </source>
</evidence>
<dbReference type="InterPro" id="IPR055399">
    <property type="entry name" value="CC_BshC"/>
</dbReference>
<keyword evidence="1 2" id="KW-0436">Ligase</keyword>
<organism evidence="5 6">
    <name type="scientific">Neobacillus paridis</name>
    <dbReference type="NCBI Taxonomy" id="2803862"/>
    <lineage>
        <taxon>Bacteria</taxon>
        <taxon>Bacillati</taxon>
        <taxon>Bacillota</taxon>
        <taxon>Bacilli</taxon>
        <taxon>Bacillales</taxon>
        <taxon>Bacillaceae</taxon>
        <taxon>Neobacillus</taxon>
    </lineage>
</organism>
<name>A0ABS1TNG5_9BACI</name>
<dbReference type="EC" id="6.-.-.-" evidence="2"/>
<comment type="function">
    <text evidence="2">Involved in bacillithiol (BSH) biosynthesis. May catalyze the last step of the pathway, the addition of cysteine to glucosamine malate (GlcN-Mal) to generate BSH.</text>
</comment>
<dbReference type="NCBIfam" id="TIGR03998">
    <property type="entry name" value="thiol_BshC"/>
    <property type="match status" value="1"/>
</dbReference>
<dbReference type="Pfam" id="PF24850">
    <property type="entry name" value="CC_BshC"/>
    <property type="match status" value="1"/>
</dbReference>
<dbReference type="RefSeq" id="WP_202653832.1">
    <property type="nucleotide sequence ID" value="NZ_JAESWB010000168.1"/>
</dbReference>
<keyword evidence="6" id="KW-1185">Reference proteome</keyword>
<protein>
    <recommendedName>
        <fullName evidence="2">Putative cysteine ligase BshC</fullName>
        <ecNumber evidence="2">6.-.-.-</ecNumber>
    </recommendedName>
</protein>
<evidence type="ECO:0000256" key="1">
    <source>
        <dbReference type="ARBA" id="ARBA00022598"/>
    </source>
</evidence>
<evidence type="ECO:0000259" key="4">
    <source>
        <dbReference type="Pfam" id="PF24850"/>
    </source>
</evidence>
<sequence>MEILNLSLPATNRFASNYLQQSTSVMPFFHYSYNDANESLNRLSELSDRPFPRNEVAQHIEQFMKPYPSSKAVTNSLDKLKQQNSVVVIGGQQAGILTGPLYSIHKIISIIKLAEQKEKELGVPVIPVFWIAGEDHDFQEVNHVYIPVNEKIDKWTYPEKVWQKKMVSDIQLDKEVCLSWVEKVIEMFGETDYTNMLLEFAIEQLNRSTTFVDFFANIIMELFKDDGLLIVDSGNPDFRQLQKEFLVRQIEHREAITSSLLKQQQEIEKQGFPITIDSSEHAANLFYYDTKHQERILLEYNHDNDRFVGKNGAISFSKQDLVELASSNPSVLSNNVVTRPLMQEWLFPTIAFIGGPGEISYWAELKQVFEHFQIKMPPIVPRLNITFLDRSVETDLAELNLSLSAVLQSGTDDARNKFLESIVDKEIDGLFSAARDQLVKQYKEIEAKTVEVNRGLLPLLKKNEAFLLKEMTFMQTKLEEAVKLKHDVILKKFSRVDLALRPNGHPQERVWNIFAYLNQYGLTFIRDLMNLTYTFDGSHKVIKL</sequence>
<reference evidence="5 6" key="1">
    <citation type="submission" date="2021-01" db="EMBL/GenBank/DDBJ databases">
        <title>Genome public.</title>
        <authorList>
            <person name="Liu C."/>
            <person name="Sun Q."/>
        </authorList>
    </citation>
    <scope>NUCLEOTIDE SEQUENCE [LARGE SCALE GENOMIC DNA]</scope>
    <source>
        <strain evidence="5 6">YIM B02564</strain>
    </source>
</reference>
<feature type="domain" description="Bacillithiol biosynthesis BshC C-terminal coiled-coil" evidence="4">
    <location>
        <begin position="385"/>
        <end position="544"/>
    </location>
</feature>
<feature type="domain" description="Bacillithiol biosynthesis BshC N-terminal Rossmann-like" evidence="3">
    <location>
        <begin position="1"/>
        <end position="383"/>
    </location>
</feature>
<dbReference type="InterPro" id="IPR055398">
    <property type="entry name" value="Rossmann-like_BshC"/>
</dbReference>
<comment type="caution">
    <text evidence="5">The sequence shown here is derived from an EMBL/GenBank/DDBJ whole genome shotgun (WGS) entry which is preliminary data.</text>
</comment>
<gene>
    <name evidence="2 5" type="primary">bshC</name>
    <name evidence="5" type="ORF">JK635_10180</name>
</gene>
<comment type="similarity">
    <text evidence="2">Belongs to the BshC family.</text>
</comment>
<evidence type="ECO:0000313" key="5">
    <source>
        <dbReference type="EMBL" id="MBL4952579.1"/>
    </source>
</evidence>
<dbReference type="Pfam" id="PF10079">
    <property type="entry name" value="Rossmann-like_BshC"/>
    <property type="match status" value="1"/>
</dbReference>
<proteinExistence type="inferred from homology"/>